<organism evidence="3 4">
    <name type="scientific">Golovinomyces cichoracearum</name>
    <dbReference type="NCBI Taxonomy" id="62708"/>
    <lineage>
        <taxon>Eukaryota</taxon>
        <taxon>Fungi</taxon>
        <taxon>Dikarya</taxon>
        <taxon>Ascomycota</taxon>
        <taxon>Pezizomycotina</taxon>
        <taxon>Leotiomycetes</taxon>
        <taxon>Erysiphales</taxon>
        <taxon>Erysiphaceae</taxon>
        <taxon>Golovinomyces</taxon>
    </lineage>
</organism>
<keyword evidence="2" id="KW-0812">Transmembrane</keyword>
<evidence type="ECO:0000256" key="1">
    <source>
        <dbReference type="SAM" id="MobiDB-lite"/>
    </source>
</evidence>
<accession>A0A420I7K1</accession>
<dbReference type="EMBL" id="MCBQ01011809">
    <property type="protein sequence ID" value="RKF65680.1"/>
    <property type="molecule type" value="Genomic_DNA"/>
</dbReference>
<dbReference type="AlphaFoldDB" id="A0A420I7K1"/>
<evidence type="ECO:0000256" key="2">
    <source>
        <dbReference type="SAM" id="Phobius"/>
    </source>
</evidence>
<dbReference type="PANTHER" id="PTHR40018:SF1">
    <property type="entry name" value="[PSI+] INDUCTION PROTEIN 2"/>
    <property type="match status" value="1"/>
</dbReference>
<feature type="region of interest" description="Disordered" evidence="1">
    <location>
        <begin position="297"/>
        <end position="327"/>
    </location>
</feature>
<dbReference type="InterPro" id="IPR037504">
    <property type="entry name" value="PSI_induc_2"/>
</dbReference>
<dbReference type="STRING" id="62708.A0A420I7K1"/>
<sequence length="339" mass="36848">MPSISAPMPNSFFGGEIKNIAATRSLQPRLIGEHVSNFKDSINTWDKCMSQKFCKWPVIIGIVIGLLIVLSILTCITRCLCCGYSCCCSCFSFLNCCGCKGCCDGKRYKSSGRVGQKPVDLRNQGYVAPGAMMSGGMNSSQFSRLTTNTTANKPINEDALPAMPSWDTATSVHVLDEDEVVNNTELADKSSLVGQKVPLVIAGAPTGMSSPSIQRSPDSFSRQPALSKNSGYRSPIDPNQYRTYQNMSIPPSPTPNSEQSIGDYGMGYRSSPANMHIDEYEPRIQTPNQNAMYAPPPFTPNRLGSPGPGKIIPGRAYQSPQDQGSMMGYQGYRAQQLNY</sequence>
<feature type="transmembrane region" description="Helical" evidence="2">
    <location>
        <begin position="53"/>
        <end position="73"/>
    </location>
</feature>
<protein>
    <submittedName>
        <fullName evidence="3">Putative fibroin-3 related protein</fullName>
    </submittedName>
</protein>
<dbReference type="Proteomes" id="UP000283383">
    <property type="component" value="Unassembled WGS sequence"/>
</dbReference>
<feature type="region of interest" description="Disordered" evidence="1">
    <location>
        <begin position="205"/>
        <end position="238"/>
    </location>
</feature>
<feature type="compositionally biased region" description="Polar residues" evidence="1">
    <location>
        <begin position="207"/>
        <end position="232"/>
    </location>
</feature>
<dbReference type="PANTHER" id="PTHR40018">
    <property type="entry name" value="[PSI+] INDUCTION PROTEIN 2"/>
    <property type="match status" value="1"/>
</dbReference>
<gene>
    <name evidence="3" type="ORF">GcM3_118006</name>
</gene>
<evidence type="ECO:0000313" key="4">
    <source>
        <dbReference type="Proteomes" id="UP000283383"/>
    </source>
</evidence>
<dbReference type="GO" id="GO:0005935">
    <property type="term" value="C:cellular bud neck"/>
    <property type="evidence" value="ECO:0007669"/>
    <property type="project" value="TreeGrafter"/>
</dbReference>
<comment type="caution">
    <text evidence="3">The sequence shown here is derived from an EMBL/GenBank/DDBJ whole genome shotgun (WGS) entry which is preliminary data.</text>
</comment>
<keyword evidence="4" id="KW-1185">Reference proteome</keyword>
<dbReference type="GO" id="GO:0005886">
    <property type="term" value="C:plasma membrane"/>
    <property type="evidence" value="ECO:0007669"/>
    <property type="project" value="TreeGrafter"/>
</dbReference>
<reference evidence="3 4" key="1">
    <citation type="journal article" date="2018" name="BMC Genomics">
        <title>Comparative genome analyses reveal sequence features reflecting distinct modes of host-adaptation between dicot and monocot powdery mildew.</title>
        <authorList>
            <person name="Wu Y."/>
            <person name="Ma X."/>
            <person name="Pan Z."/>
            <person name="Kale S.D."/>
            <person name="Song Y."/>
            <person name="King H."/>
            <person name="Zhang Q."/>
            <person name="Presley C."/>
            <person name="Deng X."/>
            <person name="Wei C.I."/>
            <person name="Xiao S."/>
        </authorList>
    </citation>
    <scope>NUCLEOTIDE SEQUENCE [LARGE SCALE GENOMIC DNA]</scope>
    <source>
        <strain evidence="3">UMSG3</strain>
    </source>
</reference>
<proteinExistence type="predicted"/>
<keyword evidence="2" id="KW-1133">Transmembrane helix</keyword>
<keyword evidence="2" id="KW-0472">Membrane</keyword>
<name>A0A420I7K1_9PEZI</name>
<evidence type="ECO:0000313" key="3">
    <source>
        <dbReference type="EMBL" id="RKF65680.1"/>
    </source>
</evidence>